<reference evidence="3" key="3">
    <citation type="submission" date="2015-06" db="UniProtKB">
        <authorList>
            <consortium name="EnsemblMetazoa"/>
        </authorList>
    </citation>
    <scope>IDENTIFICATION</scope>
</reference>
<protein>
    <submittedName>
        <fullName evidence="2 3">Uncharacterized protein</fullName>
    </submittedName>
</protein>
<accession>R7UGY7</accession>
<dbReference type="EnsemblMetazoa" id="CapteT186315">
    <property type="protein sequence ID" value="CapteP186315"/>
    <property type="gene ID" value="CapteG186315"/>
</dbReference>
<organism evidence="2">
    <name type="scientific">Capitella teleta</name>
    <name type="common">Polychaete worm</name>
    <dbReference type="NCBI Taxonomy" id="283909"/>
    <lineage>
        <taxon>Eukaryota</taxon>
        <taxon>Metazoa</taxon>
        <taxon>Spiralia</taxon>
        <taxon>Lophotrochozoa</taxon>
        <taxon>Annelida</taxon>
        <taxon>Polychaeta</taxon>
        <taxon>Sedentaria</taxon>
        <taxon>Scolecida</taxon>
        <taxon>Capitellidae</taxon>
        <taxon>Capitella</taxon>
    </lineage>
</organism>
<evidence type="ECO:0000313" key="2">
    <source>
        <dbReference type="EMBL" id="ELU02527.1"/>
    </source>
</evidence>
<keyword evidence="4" id="KW-1185">Reference proteome</keyword>
<dbReference type="EMBL" id="KB303954">
    <property type="protein sequence ID" value="ELU02527.1"/>
    <property type="molecule type" value="Genomic_DNA"/>
</dbReference>
<dbReference type="PANTHER" id="PTHR33244">
    <property type="entry name" value="INTEGRASE CATALYTIC DOMAIN-CONTAINING PROTEIN-RELATED"/>
    <property type="match status" value="1"/>
</dbReference>
<reference evidence="2 4" key="2">
    <citation type="journal article" date="2013" name="Nature">
        <title>Insights into bilaterian evolution from three spiralian genomes.</title>
        <authorList>
            <person name="Simakov O."/>
            <person name="Marletaz F."/>
            <person name="Cho S.J."/>
            <person name="Edsinger-Gonzales E."/>
            <person name="Havlak P."/>
            <person name="Hellsten U."/>
            <person name="Kuo D.H."/>
            <person name="Larsson T."/>
            <person name="Lv J."/>
            <person name="Arendt D."/>
            <person name="Savage R."/>
            <person name="Osoegawa K."/>
            <person name="de Jong P."/>
            <person name="Grimwood J."/>
            <person name="Chapman J.A."/>
            <person name="Shapiro H."/>
            <person name="Aerts A."/>
            <person name="Otillar R.P."/>
            <person name="Terry A.Y."/>
            <person name="Boore J.L."/>
            <person name="Grigoriev I.V."/>
            <person name="Lindberg D.R."/>
            <person name="Seaver E.C."/>
            <person name="Weisblat D.A."/>
            <person name="Putnam N.H."/>
            <person name="Rokhsar D.S."/>
        </authorList>
    </citation>
    <scope>NUCLEOTIDE SEQUENCE</scope>
    <source>
        <strain evidence="2 4">I ESC-2004</strain>
    </source>
</reference>
<dbReference type="STRING" id="283909.R7UGY7"/>
<evidence type="ECO:0000256" key="1">
    <source>
        <dbReference type="SAM" id="MobiDB-lite"/>
    </source>
</evidence>
<reference evidence="4" key="1">
    <citation type="submission" date="2012-12" db="EMBL/GenBank/DDBJ databases">
        <authorList>
            <person name="Hellsten U."/>
            <person name="Grimwood J."/>
            <person name="Chapman J.A."/>
            <person name="Shapiro H."/>
            <person name="Aerts A."/>
            <person name="Otillar R.P."/>
            <person name="Terry A.Y."/>
            <person name="Boore J.L."/>
            <person name="Simakov O."/>
            <person name="Marletaz F."/>
            <person name="Cho S.-J."/>
            <person name="Edsinger-Gonzales E."/>
            <person name="Havlak P."/>
            <person name="Kuo D.-H."/>
            <person name="Larsson T."/>
            <person name="Lv J."/>
            <person name="Arendt D."/>
            <person name="Savage R."/>
            <person name="Osoegawa K."/>
            <person name="de Jong P."/>
            <person name="Lindberg D.R."/>
            <person name="Seaver E.C."/>
            <person name="Weisblat D.A."/>
            <person name="Putnam N.H."/>
            <person name="Grigoriev I.V."/>
            <person name="Rokhsar D.S."/>
        </authorList>
    </citation>
    <scope>NUCLEOTIDE SEQUENCE</scope>
    <source>
        <strain evidence="4">I ESC-2004</strain>
    </source>
</reference>
<feature type="compositionally biased region" description="Polar residues" evidence="1">
    <location>
        <begin position="145"/>
        <end position="159"/>
    </location>
</feature>
<gene>
    <name evidence="2" type="ORF">CAPTEDRAFT_186315</name>
</gene>
<dbReference type="PANTHER" id="PTHR33244:SF3">
    <property type="entry name" value="PEPTIDASE A2 DOMAIN-CONTAINING PROTEIN"/>
    <property type="match status" value="1"/>
</dbReference>
<dbReference type="OrthoDB" id="5976842at2759"/>
<dbReference type="HOGENOM" id="CLU_066314_1_0_1"/>
<feature type="region of interest" description="Disordered" evidence="1">
    <location>
        <begin position="78"/>
        <end position="167"/>
    </location>
</feature>
<dbReference type="Proteomes" id="UP000014760">
    <property type="component" value="Unassembled WGS sequence"/>
</dbReference>
<evidence type="ECO:0000313" key="3">
    <source>
        <dbReference type="EnsemblMetazoa" id="CapteP186315"/>
    </source>
</evidence>
<name>R7UGY7_CAPTE</name>
<dbReference type="OMA" id="SYDQSFQ"/>
<feature type="compositionally biased region" description="Polar residues" evidence="1">
    <location>
        <begin position="101"/>
        <end position="110"/>
    </location>
</feature>
<evidence type="ECO:0000313" key="4">
    <source>
        <dbReference type="Proteomes" id="UP000014760"/>
    </source>
</evidence>
<dbReference type="AlphaFoldDB" id="R7UGY7"/>
<dbReference type="EMBL" id="AMQN01024986">
    <property type="status" value="NOT_ANNOTATED_CDS"/>
    <property type="molecule type" value="Genomic_DNA"/>
</dbReference>
<proteinExistence type="predicted"/>
<feature type="compositionally biased region" description="Low complexity" evidence="1">
    <location>
        <begin position="118"/>
        <end position="138"/>
    </location>
</feature>
<sequence length="167" mass="18659">MRATPLDSKIPSPAELLMGRRITTSLPYHDTPYPLDEEIRQHLQEKRERQAVSVMDTRTGTWEDGSVKKLTNKPRSYIVETPRGTLRRNRKHLREAPQAHVPSTSMTSANGKVEDHLSTPSAEPSSAATDQAAQTTAETKADTPSPGQFVTRSCRTSKPPQRVTYEH</sequence>